<organism evidence="1 2">
    <name type="scientific">Candidatus Roizmanbacteria bacterium RIFCSPHIGHO2_02_FULL_37_24</name>
    <dbReference type="NCBI Taxonomy" id="1802037"/>
    <lineage>
        <taxon>Bacteria</taxon>
        <taxon>Candidatus Roizmaniibacteriota</taxon>
    </lineage>
</organism>
<dbReference type="AlphaFoldDB" id="A0A1F7H109"/>
<reference evidence="1 2" key="1">
    <citation type="journal article" date="2016" name="Nat. Commun.">
        <title>Thousands of microbial genomes shed light on interconnected biogeochemical processes in an aquifer system.</title>
        <authorList>
            <person name="Anantharaman K."/>
            <person name="Brown C.T."/>
            <person name="Hug L.A."/>
            <person name="Sharon I."/>
            <person name="Castelle C.J."/>
            <person name="Probst A.J."/>
            <person name="Thomas B.C."/>
            <person name="Singh A."/>
            <person name="Wilkins M.J."/>
            <person name="Karaoz U."/>
            <person name="Brodie E.L."/>
            <person name="Williams K.H."/>
            <person name="Hubbard S.S."/>
            <person name="Banfield J.F."/>
        </authorList>
    </citation>
    <scope>NUCLEOTIDE SEQUENCE [LARGE SCALE GENOMIC DNA]</scope>
</reference>
<gene>
    <name evidence="1" type="ORF">A3C24_00690</name>
</gene>
<dbReference type="Proteomes" id="UP000177159">
    <property type="component" value="Unassembled WGS sequence"/>
</dbReference>
<sequence>MLDLAILFWFYKEPEISKNHLEILKKNNPNSKIFGLYGGNQNDIGQFRSLNSLLDDLYISPFTDPDWKWMHGDLVLLDWYERRGINFSWESIVITQWDMLIFDSLDNQFSGLKKDEIFLSGFRNLDKTLENHWSWTRENSPHRKDYLAFLQYVKTNYGYSKSTPPCCLFILEVFPRKFFDIYKKVQDKEIGFLEYKIPIYAEIFGIPIYKRDLSVCWTEDHTKFALNARTIGITEKFIREQLAQAQGWRIFHPYFEVWS</sequence>
<accession>A0A1F7H109</accession>
<evidence type="ECO:0000313" key="1">
    <source>
        <dbReference type="EMBL" id="OGK24805.1"/>
    </source>
</evidence>
<name>A0A1F7H109_9BACT</name>
<protein>
    <recommendedName>
        <fullName evidence="3">DUF5672 domain-containing protein</fullName>
    </recommendedName>
</protein>
<dbReference type="EMBL" id="MFZM01000001">
    <property type="protein sequence ID" value="OGK24805.1"/>
    <property type="molecule type" value="Genomic_DNA"/>
</dbReference>
<comment type="caution">
    <text evidence="1">The sequence shown here is derived from an EMBL/GenBank/DDBJ whole genome shotgun (WGS) entry which is preliminary data.</text>
</comment>
<proteinExistence type="predicted"/>
<evidence type="ECO:0000313" key="2">
    <source>
        <dbReference type="Proteomes" id="UP000177159"/>
    </source>
</evidence>
<evidence type="ECO:0008006" key="3">
    <source>
        <dbReference type="Google" id="ProtNLM"/>
    </source>
</evidence>